<feature type="domain" description="DUF7601" evidence="4">
    <location>
        <begin position="1455"/>
        <end position="1562"/>
    </location>
</feature>
<name>A0A268ELP3_9BACL</name>
<dbReference type="EMBL" id="NPBY01000060">
    <property type="protein sequence ID" value="PAD74040.1"/>
    <property type="molecule type" value="Genomic_DNA"/>
</dbReference>
<organism evidence="5 6">
    <name type="scientific">Paenibacillus campinasensis</name>
    <dbReference type="NCBI Taxonomy" id="66347"/>
    <lineage>
        <taxon>Bacteria</taxon>
        <taxon>Bacillati</taxon>
        <taxon>Bacillota</taxon>
        <taxon>Bacilli</taxon>
        <taxon>Bacillales</taxon>
        <taxon>Paenibacillaceae</taxon>
        <taxon>Paenibacillus</taxon>
    </lineage>
</organism>
<feature type="region of interest" description="Disordered" evidence="1">
    <location>
        <begin position="1904"/>
        <end position="1937"/>
    </location>
</feature>
<feature type="region of interest" description="Disordered" evidence="1">
    <location>
        <begin position="1987"/>
        <end position="2117"/>
    </location>
</feature>
<gene>
    <name evidence="5" type="ORF">CHH67_18685</name>
</gene>
<proteinExistence type="predicted"/>
<feature type="compositionally biased region" description="Basic and acidic residues" evidence="1">
    <location>
        <begin position="2079"/>
        <end position="2099"/>
    </location>
</feature>
<feature type="compositionally biased region" description="Basic and acidic residues" evidence="1">
    <location>
        <begin position="1904"/>
        <end position="1913"/>
    </location>
</feature>
<keyword evidence="3" id="KW-0732">Signal</keyword>
<evidence type="ECO:0000256" key="3">
    <source>
        <dbReference type="SAM" id="SignalP"/>
    </source>
</evidence>
<dbReference type="Gene3D" id="2.60.40.1120">
    <property type="entry name" value="Carboxypeptidase-like, regulatory domain"/>
    <property type="match status" value="1"/>
</dbReference>
<sequence length="2146" mass="232549">MKPKRSIGKATISFCLAVLLLLQTVVFPAATYADVASGSPDAADSLTVPDAVNDAPVEPPAVTDAVYDVPSSFALTAMPGDKTAVLANANPTFNLTVKQGNPAVVIPLGGEINGREDFVLELDNIAVPTIGDDVNAPPESVIQQGDYAILDKAIYFPDVNLTPAGPLAINEGNRKIATVQFFTDSIRITFDGTEVYGGSRRDVKIGFSAAAKAADQSPGGGGDTTLFGDGYKLQNSDLVPEYSIDVKSASNGGDNSEISTAHFQEGIITWRVVVTATDTDDKTIPMPLDGLTFSDPLADVGVYVPGSFNVDGVAADPIYAADRTLSYKFPDVSTVDNVRNMATITFQTWIPKDKYYYEKNGAWDSSGWTAVTNSAKLLGDNETDVKASSNTHRVAVRPNWIVVSGKPSRSGNDTLITWNVEVNRAISNGRVLSKTGLQNVKITDILPDGTEFESATYKNGDSGAVTPITRNAAGEYDIAGAIGGDLDGPLYLTVVTKVSDSSKSTFEYKARANWELDVMDGGDAIQNNDATGWTAPASVVDISRVTIGAHAFTKVAEADSSLAYALHNVAGAKWKISLTLQYDLDNPVVYDLLIHGDSLAVLDHLDTNPNVSPETLNAIKSQIDDKQLWQKYRNNSLTVSNGLTGEVITLTVNGEPVADLIKVTGFKGEVRGDVSFETFTTNPDNLFRQDSKGAWSNRGLLFDGDSYQARSDATVKNWVRMLNKEMLYASAVDENGNPLGNIAADWNRNYSNWSASVWTRPIVVNDPNLYLDNSRGDNYVLAGYDRKDRTVTFRLAVNMPGFNTEEMAKDGGVRIASDIKLVDTLPDGWEFVDYAPGEAYRLYKGNTGYHGNAGLGRQSGGGYGQYAQATEIIQPSDPRHVVSFTKNGNVGSFSFSKLESPYVILVKARPTNAALATYNLGNNDAGKNQAVFSMKWGDKLYSATEEHRIIVPMKSLSKTGQKPVAGVQEWTVNYTPPFEMKQGVYLLDTLANGLKLRTNPDGSLSLEPSDIAVYPGNLKPDGTLERDGGPLNLADPDSEVKVTAGTDPATGGSTLRFDFENPNKLYQIVYQTESQGMQPGAAGNSIRLMGDDTLPPIEAQSSIMLDTNDVAGSSNENGLLYLLKVGPDGKTPLSKVKFRLFNPDGTPAQAIDGKLLEEKETGTDGKTNFIIQVPGDYVLKQTYIDLETYLPTTTEYRVRIIDAPGKPVLVDGIKVDSNNPLIVPTPAQGKLTITNKVEGNGSDPDKDFEFTVTFTGEGMDGEYTYKKPDDTYGTIKSGDRITLKDGQSVVLPALPAGLIYTVTEDDYTTVDGYTTDPETREWSGTIVNQGDHKADFVNKRYVRNLIVSNTVTGDGAELDKPFKYTVTFDGTGKGQEYNYEHSDGTTGTIKSGDTFELTDGETFTIQDLPENLKYTITQEDYRNDGYATTPEWSNEGVMARVDRQADFTNERTVNKLTISNMVMGNGGDKTKTFEYTVLFEDTGKDGSYTYEKSDGSTGTIKSGESFTLTDGETLEIVGLPKDLKYTVTQKDYTTDEYVTLPKERYYTGVMVGQDEIAPFTNVRVIEGGLIISNTVEGKDNDKAKPFKYTLTFTGEGADKSYAYEKSDGSTGTITSGDTFELTDDQIFVIEGLPTYLKYTVTQDDYTQDGYVTKPESFEHTGTIPEKSDAEAHFVNIRPYLEGVLRDNNTGEVIPNAPITITNLKTGEKQTIQTNGEGEYSVPAEADTDYTITYTKVYTVGGKDVPIEFTQKANVDSSVTGETVPADITAVGIVLFKQMDGTTELFNPSLTSQMRIYLKDKDGNYIQENGRPKAFPLASNGTFSIEDEELRAQQYTMEVRYLADTGEELLFKVTQLDVKANGELNISEELVDPYGTVYDETTGDAVTGKKIEGAIVTLYYADTQRNRDKGRTPDTKVTLPPVPNFPPHDNKSPEQDSDANGFYAYMVFPEADYYLIVTKDGYETHRSDTISVDYDIVRYDVPMKPIISGGGPGPVNPAPEPENPGPVSPAPEPENPGPADPAPEPENPGPVSPAPEPENPGPVNPAPEPENPGPVHPDPVSPVPSQPGNIDNGSNNSDQVTDREDNGAGHDGDVADKDTGKGSNELDDAPKTGDNGPSPIVYMVLALMSLFTIGFCLFTGKKKQQIQ</sequence>
<dbReference type="InterPro" id="IPR055382">
    <property type="entry name" value="DUF7601"/>
</dbReference>
<feature type="signal peptide" evidence="3">
    <location>
        <begin position="1"/>
        <end position="29"/>
    </location>
</feature>
<feature type="domain" description="DUF7601" evidence="4">
    <location>
        <begin position="1229"/>
        <end position="1340"/>
    </location>
</feature>
<feature type="domain" description="DUF7601" evidence="4">
    <location>
        <begin position="1344"/>
        <end position="1451"/>
    </location>
</feature>
<dbReference type="SUPFAM" id="SSF49464">
    <property type="entry name" value="Carboxypeptidase regulatory domain-like"/>
    <property type="match status" value="1"/>
</dbReference>
<evidence type="ECO:0000256" key="1">
    <source>
        <dbReference type="SAM" id="MobiDB-lite"/>
    </source>
</evidence>
<comment type="caution">
    <text evidence="5">The sequence shown here is derived from an EMBL/GenBank/DDBJ whole genome shotgun (WGS) entry which is preliminary data.</text>
</comment>
<keyword evidence="2" id="KW-1133">Transmembrane helix</keyword>
<accession>A0A268ELP3</accession>
<feature type="compositionally biased region" description="Pro residues" evidence="1">
    <location>
        <begin position="1993"/>
        <end position="2064"/>
    </location>
</feature>
<dbReference type="Pfam" id="PF24547">
    <property type="entry name" value="DUF7601"/>
    <property type="match status" value="4"/>
</dbReference>
<protein>
    <submittedName>
        <fullName evidence="5">LPS biosynthesis protein</fullName>
    </submittedName>
</protein>
<evidence type="ECO:0000256" key="2">
    <source>
        <dbReference type="SAM" id="Phobius"/>
    </source>
</evidence>
<feature type="transmembrane region" description="Helical" evidence="2">
    <location>
        <begin position="2119"/>
        <end position="2139"/>
    </location>
</feature>
<dbReference type="RefSeq" id="WP_095266753.1">
    <property type="nucleotide sequence ID" value="NZ_NPBY01000060.1"/>
</dbReference>
<dbReference type="Gene3D" id="2.60.40.1140">
    <property type="entry name" value="Collagen-binding surface protein Cna, B-type domain"/>
    <property type="match status" value="4"/>
</dbReference>
<keyword evidence="2" id="KW-0472">Membrane</keyword>
<evidence type="ECO:0000259" key="4">
    <source>
        <dbReference type="Pfam" id="PF24547"/>
    </source>
</evidence>
<dbReference type="InterPro" id="IPR008969">
    <property type="entry name" value="CarboxyPept-like_regulatory"/>
</dbReference>
<feature type="domain" description="DUF7601" evidence="4">
    <location>
        <begin position="1567"/>
        <end position="1677"/>
    </location>
</feature>
<evidence type="ECO:0000313" key="6">
    <source>
        <dbReference type="Proteomes" id="UP000215596"/>
    </source>
</evidence>
<feature type="chain" id="PRO_5032831823" evidence="3">
    <location>
        <begin position="30"/>
        <end position="2146"/>
    </location>
</feature>
<dbReference type="OrthoDB" id="283370at2"/>
<keyword evidence="2" id="KW-0812">Transmembrane</keyword>
<dbReference type="Proteomes" id="UP000215596">
    <property type="component" value="Unassembled WGS sequence"/>
</dbReference>
<evidence type="ECO:0000313" key="5">
    <source>
        <dbReference type="EMBL" id="PAD74040.1"/>
    </source>
</evidence>
<reference evidence="5 6" key="1">
    <citation type="submission" date="2017-07" db="EMBL/GenBank/DDBJ databases">
        <title>Isolation and whole genome analysis of endospore-forming bacteria from heroin.</title>
        <authorList>
            <person name="Kalinowski J."/>
            <person name="Ahrens B."/>
            <person name="Al-Dilaimi A."/>
            <person name="Winkler A."/>
            <person name="Wibberg D."/>
            <person name="Schleenbecker U."/>
            <person name="Ruckert C."/>
            <person name="Wolfel R."/>
            <person name="Grass G."/>
        </authorList>
    </citation>
    <scope>NUCLEOTIDE SEQUENCE [LARGE SCALE GENOMIC DNA]</scope>
    <source>
        <strain evidence="5 6">7537-G1</strain>
    </source>
</reference>
<feature type="compositionally biased region" description="Polar residues" evidence="1">
    <location>
        <begin position="2068"/>
        <end position="2078"/>
    </location>
</feature>